<evidence type="ECO:0000256" key="1">
    <source>
        <dbReference type="ARBA" id="ARBA00005174"/>
    </source>
</evidence>
<evidence type="ECO:0000256" key="8">
    <source>
        <dbReference type="ARBA" id="ARBA00042242"/>
    </source>
</evidence>
<feature type="domain" description="ATP-grasp" evidence="10">
    <location>
        <begin position="79"/>
        <end position="293"/>
    </location>
</feature>
<dbReference type="Pfam" id="PF02844">
    <property type="entry name" value="GARS_N"/>
    <property type="match status" value="1"/>
</dbReference>
<evidence type="ECO:0000256" key="6">
    <source>
        <dbReference type="ARBA" id="ARBA00022840"/>
    </source>
</evidence>
<dbReference type="Pfam" id="PF02843">
    <property type="entry name" value="GARS_C"/>
    <property type="match status" value="1"/>
</dbReference>
<dbReference type="NCBIfam" id="TIGR00877">
    <property type="entry name" value="purD"/>
    <property type="match status" value="1"/>
</dbReference>
<reference evidence="11" key="1">
    <citation type="submission" date="2020-05" db="EMBL/GenBank/DDBJ databases">
        <authorList>
            <person name="Chiriac C."/>
            <person name="Salcher M."/>
            <person name="Ghai R."/>
            <person name="Kavagutti S V."/>
        </authorList>
    </citation>
    <scope>NUCLEOTIDE SEQUENCE</scope>
</reference>
<evidence type="ECO:0000256" key="5">
    <source>
        <dbReference type="ARBA" id="ARBA00022755"/>
    </source>
</evidence>
<dbReference type="AlphaFoldDB" id="A0A6J6QJQ0"/>
<dbReference type="EC" id="6.3.4.13" evidence="2"/>
<keyword evidence="5" id="KW-0658">Purine biosynthesis</keyword>
<dbReference type="InterPro" id="IPR037123">
    <property type="entry name" value="PRibGlycinamide_synth_C_sf"/>
</dbReference>
<gene>
    <name evidence="11" type="ORF">UFOPK2399_02032</name>
</gene>
<dbReference type="InterPro" id="IPR020562">
    <property type="entry name" value="PRibGlycinamide_synth_N"/>
</dbReference>
<dbReference type="SMART" id="SM01210">
    <property type="entry name" value="GARS_C"/>
    <property type="match status" value="1"/>
</dbReference>
<dbReference type="InterPro" id="IPR020559">
    <property type="entry name" value="PRibGlycinamide_synth_CS"/>
</dbReference>
<organism evidence="11">
    <name type="scientific">freshwater metagenome</name>
    <dbReference type="NCBI Taxonomy" id="449393"/>
    <lineage>
        <taxon>unclassified sequences</taxon>
        <taxon>metagenomes</taxon>
        <taxon>ecological metagenomes</taxon>
    </lineage>
</organism>
<evidence type="ECO:0000256" key="2">
    <source>
        <dbReference type="ARBA" id="ARBA00013255"/>
    </source>
</evidence>
<dbReference type="Gene3D" id="3.90.600.10">
    <property type="entry name" value="Phosphoribosylglycinamide synthetase, C-terminal domain"/>
    <property type="match status" value="1"/>
</dbReference>
<dbReference type="PANTHER" id="PTHR43472:SF1">
    <property type="entry name" value="PHOSPHORIBOSYLAMINE--GLYCINE LIGASE, CHLOROPLASTIC"/>
    <property type="match status" value="1"/>
</dbReference>
<dbReference type="InterPro" id="IPR011054">
    <property type="entry name" value="Rudment_hybrid_motif"/>
</dbReference>
<proteinExistence type="inferred from homology"/>
<evidence type="ECO:0000256" key="7">
    <source>
        <dbReference type="ARBA" id="ARBA00038345"/>
    </source>
</evidence>
<keyword evidence="4" id="KW-0547">Nucleotide-binding</keyword>
<dbReference type="HAMAP" id="MF_00138">
    <property type="entry name" value="GARS"/>
    <property type="match status" value="1"/>
</dbReference>
<dbReference type="GO" id="GO:0046872">
    <property type="term" value="F:metal ion binding"/>
    <property type="evidence" value="ECO:0007669"/>
    <property type="project" value="InterPro"/>
</dbReference>
<dbReference type="SMART" id="SM01209">
    <property type="entry name" value="GARS_A"/>
    <property type="match status" value="1"/>
</dbReference>
<dbReference type="SUPFAM" id="SSF52440">
    <property type="entry name" value="PreATP-grasp domain"/>
    <property type="match status" value="1"/>
</dbReference>
<dbReference type="InterPro" id="IPR020561">
    <property type="entry name" value="PRibGlycinamid_synth_ATP-grasp"/>
</dbReference>
<dbReference type="GO" id="GO:0004637">
    <property type="term" value="F:phosphoribosylamine-glycine ligase activity"/>
    <property type="evidence" value="ECO:0007669"/>
    <property type="project" value="UniProtKB-EC"/>
</dbReference>
<evidence type="ECO:0000313" key="11">
    <source>
        <dbReference type="EMBL" id="CAB4711567.1"/>
    </source>
</evidence>
<dbReference type="GO" id="GO:0006189">
    <property type="term" value="P:'de novo' IMP biosynthetic process"/>
    <property type="evidence" value="ECO:0007669"/>
    <property type="project" value="UniProtKB-UniPathway"/>
</dbReference>
<dbReference type="SUPFAM" id="SSF51246">
    <property type="entry name" value="Rudiment single hybrid motif"/>
    <property type="match status" value="1"/>
</dbReference>
<dbReference type="GO" id="GO:0005524">
    <property type="term" value="F:ATP binding"/>
    <property type="evidence" value="ECO:0007669"/>
    <property type="project" value="UniProtKB-KW"/>
</dbReference>
<dbReference type="EMBL" id="CAEZXP010000012">
    <property type="protein sequence ID" value="CAB4711567.1"/>
    <property type="molecule type" value="Genomic_DNA"/>
</dbReference>
<dbReference type="SUPFAM" id="SSF56059">
    <property type="entry name" value="Glutathione synthetase ATP-binding domain-like"/>
    <property type="match status" value="1"/>
</dbReference>
<dbReference type="InterPro" id="IPR013815">
    <property type="entry name" value="ATP_grasp_subdomain_1"/>
</dbReference>
<sequence>MKVLLVGSGAREHALARGLTKSPSLSELHAAPGNPGIAEIGTCHPVRVDDIEGLVDLAQSLRIDLVVVGPEAPLVAGLADQLRKAGIATFGPSAAAAEIEGSKAFAKDVLDAAGVPTARILDVPKAPCVVKADGLASGKGVFICNTEDELAEGLAGARALGDTVVVEEMLTGPEVSVFALCDGSVAVPLASARDFKRIGDGDTGPNTGGMGAYSPVADSGDLATLVAEIHQPVLDELARRGTPFIGCLFAGLMLTPDGPRVLEFNARFGDPETQVIVARLEGDLLAALAAAAAGDLSGVSIGTGADAAVTIVVAGPDYPARSDYTGAAITGIDDAESDGAFVFHGGTAMHDGALVTNGGRILSVTAAGPTVREARETAYTAVAKVAFAGAQHRNDIAGGVE</sequence>
<keyword evidence="6" id="KW-0067">ATP-binding</keyword>
<dbReference type="GO" id="GO:0009113">
    <property type="term" value="P:purine nucleobase biosynthetic process"/>
    <property type="evidence" value="ECO:0007669"/>
    <property type="project" value="InterPro"/>
</dbReference>
<dbReference type="Gene3D" id="3.40.50.20">
    <property type="match status" value="1"/>
</dbReference>
<dbReference type="Pfam" id="PF01071">
    <property type="entry name" value="GARS_A"/>
    <property type="match status" value="1"/>
</dbReference>
<evidence type="ECO:0000256" key="9">
    <source>
        <dbReference type="ARBA" id="ARBA00042864"/>
    </source>
</evidence>
<dbReference type="InterPro" id="IPR000115">
    <property type="entry name" value="PRibGlycinamide_synth"/>
</dbReference>
<dbReference type="InterPro" id="IPR011761">
    <property type="entry name" value="ATP-grasp"/>
</dbReference>
<keyword evidence="3" id="KW-0436">Ligase</keyword>
<dbReference type="Gene3D" id="3.30.470.20">
    <property type="entry name" value="ATP-grasp fold, B domain"/>
    <property type="match status" value="1"/>
</dbReference>
<dbReference type="Gene3D" id="3.30.1490.20">
    <property type="entry name" value="ATP-grasp fold, A domain"/>
    <property type="match status" value="1"/>
</dbReference>
<dbReference type="PANTHER" id="PTHR43472">
    <property type="entry name" value="PHOSPHORIBOSYLAMINE--GLYCINE LIGASE"/>
    <property type="match status" value="1"/>
</dbReference>
<dbReference type="PROSITE" id="PS50975">
    <property type="entry name" value="ATP_GRASP"/>
    <property type="match status" value="1"/>
</dbReference>
<dbReference type="PROSITE" id="PS00184">
    <property type="entry name" value="GARS"/>
    <property type="match status" value="1"/>
</dbReference>
<dbReference type="InterPro" id="IPR020560">
    <property type="entry name" value="PRibGlycinamide_synth_C-dom"/>
</dbReference>
<comment type="pathway">
    <text evidence="1">Purine metabolism; IMP biosynthesis via de novo pathway; N(1)-(5-phospho-D-ribosyl)glycinamide from 5-phospho-alpha-D-ribose 1-diphosphate: step 2/2.</text>
</comment>
<dbReference type="InterPro" id="IPR016185">
    <property type="entry name" value="PreATP-grasp_dom_sf"/>
</dbReference>
<dbReference type="UniPathway" id="UPA00074">
    <property type="reaction ID" value="UER00125"/>
</dbReference>
<evidence type="ECO:0000256" key="3">
    <source>
        <dbReference type="ARBA" id="ARBA00022598"/>
    </source>
</evidence>
<name>A0A6J6QJQ0_9ZZZZ</name>
<evidence type="ECO:0000256" key="4">
    <source>
        <dbReference type="ARBA" id="ARBA00022741"/>
    </source>
</evidence>
<comment type="similarity">
    <text evidence="7">Belongs to the GARS family.</text>
</comment>
<accession>A0A6J6QJQ0</accession>
<evidence type="ECO:0000259" key="10">
    <source>
        <dbReference type="PROSITE" id="PS50975"/>
    </source>
</evidence>
<protein>
    <recommendedName>
        <fullName evidence="2">phosphoribosylamine--glycine ligase</fullName>
        <ecNumber evidence="2">6.3.4.13</ecNumber>
    </recommendedName>
    <alternativeName>
        <fullName evidence="8">Glycinamide ribonucleotide synthetase</fullName>
    </alternativeName>
    <alternativeName>
        <fullName evidence="9">Phosphoribosylglycinamide synthetase</fullName>
    </alternativeName>
</protein>